<dbReference type="Proteomes" id="UP001174934">
    <property type="component" value="Unassembled WGS sequence"/>
</dbReference>
<keyword evidence="4 6" id="KW-0408">Iron</keyword>
<dbReference type="GO" id="GO:0004497">
    <property type="term" value="F:monooxygenase activity"/>
    <property type="evidence" value="ECO:0007669"/>
    <property type="project" value="UniProtKB-KW"/>
</dbReference>
<evidence type="ECO:0000256" key="2">
    <source>
        <dbReference type="ARBA" id="ARBA00010617"/>
    </source>
</evidence>
<accession>A0AA39XB70</accession>
<keyword evidence="8" id="KW-1133">Transmembrane helix</keyword>
<dbReference type="Pfam" id="PF00067">
    <property type="entry name" value="p450"/>
    <property type="match status" value="1"/>
</dbReference>
<reference evidence="9" key="1">
    <citation type="submission" date="2023-06" db="EMBL/GenBank/DDBJ databases">
        <title>Genome-scale phylogeny and comparative genomics of the fungal order Sordariales.</title>
        <authorList>
            <consortium name="Lawrence Berkeley National Laboratory"/>
            <person name="Hensen N."/>
            <person name="Bonometti L."/>
            <person name="Westerberg I."/>
            <person name="Brannstrom I.O."/>
            <person name="Guillou S."/>
            <person name="Cros-Aarteil S."/>
            <person name="Calhoun S."/>
            <person name="Haridas S."/>
            <person name="Kuo A."/>
            <person name="Mondo S."/>
            <person name="Pangilinan J."/>
            <person name="Riley R."/>
            <person name="LaButti K."/>
            <person name="Andreopoulos B."/>
            <person name="Lipzen A."/>
            <person name="Chen C."/>
            <person name="Yanf M."/>
            <person name="Daum C."/>
            <person name="Ng V."/>
            <person name="Clum A."/>
            <person name="Steindorff A."/>
            <person name="Ohm R."/>
            <person name="Martin F."/>
            <person name="Silar P."/>
            <person name="Natvig D."/>
            <person name="Lalanne C."/>
            <person name="Gautier V."/>
            <person name="Ament-velasquez S.L."/>
            <person name="Kruys A."/>
            <person name="Hutchinson M.I."/>
            <person name="Powell A.J."/>
            <person name="Barry K."/>
            <person name="Miller A.N."/>
            <person name="Grigoriev I.V."/>
            <person name="Debuchy R."/>
            <person name="Gladieux P."/>
            <person name="Thoren M.H."/>
            <person name="Johannesson H."/>
        </authorList>
    </citation>
    <scope>NUCLEOTIDE SEQUENCE</scope>
    <source>
        <strain evidence="9">SMH3391-2</strain>
    </source>
</reference>
<keyword evidence="5 7" id="KW-0503">Monooxygenase</keyword>
<dbReference type="AlphaFoldDB" id="A0AA39XB70"/>
<name>A0AA39XB70_9PEZI</name>
<dbReference type="InterPro" id="IPR017972">
    <property type="entry name" value="Cyt_P450_CS"/>
</dbReference>
<proteinExistence type="inferred from homology"/>
<dbReference type="GO" id="GO:0020037">
    <property type="term" value="F:heme binding"/>
    <property type="evidence" value="ECO:0007669"/>
    <property type="project" value="InterPro"/>
</dbReference>
<evidence type="ECO:0000256" key="8">
    <source>
        <dbReference type="SAM" id="Phobius"/>
    </source>
</evidence>
<evidence type="ECO:0000313" key="9">
    <source>
        <dbReference type="EMBL" id="KAK0630505.1"/>
    </source>
</evidence>
<dbReference type="InterPro" id="IPR002403">
    <property type="entry name" value="Cyt_P450_E_grp-IV"/>
</dbReference>
<organism evidence="9 10">
    <name type="scientific">Bombardia bombarda</name>
    <dbReference type="NCBI Taxonomy" id="252184"/>
    <lineage>
        <taxon>Eukaryota</taxon>
        <taxon>Fungi</taxon>
        <taxon>Dikarya</taxon>
        <taxon>Ascomycota</taxon>
        <taxon>Pezizomycotina</taxon>
        <taxon>Sordariomycetes</taxon>
        <taxon>Sordariomycetidae</taxon>
        <taxon>Sordariales</taxon>
        <taxon>Lasiosphaeriaceae</taxon>
        <taxon>Bombardia</taxon>
    </lineage>
</organism>
<keyword evidence="8" id="KW-0812">Transmembrane</keyword>
<evidence type="ECO:0000256" key="6">
    <source>
        <dbReference type="PIRSR" id="PIRSR602403-1"/>
    </source>
</evidence>
<keyword evidence="3 6" id="KW-0479">Metal-binding</keyword>
<dbReference type="InterPro" id="IPR053007">
    <property type="entry name" value="CYP450_monoxygenase_sec-met"/>
</dbReference>
<dbReference type="PROSITE" id="PS00086">
    <property type="entry name" value="CYTOCHROME_P450"/>
    <property type="match status" value="1"/>
</dbReference>
<evidence type="ECO:0000313" key="10">
    <source>
        <dbReference type="Proteomes" id="UP001174934"/>
    </source>
</evidence>
<feature type="binding site" description="axial binding residue" evidence="6">
    <location>
        <position position="512"/>
    </location>
    <ligand>
        <name>heme</name>
        <dbReference type="ChEBI" id="CHEBI:30413"/>
    </ligand>
    <ligandPart>
        <name>Fe</name>
        <dbReference type="ChEBI" id="CHEBI:18248"/>
    </ligandPart>
</feature>
<keyword evidence="6 7" id="KW-0349">Heme</keyword>
<dbReference type="SUPFAM" id="SSF48264">
    <property type="entry name" value="Cytochrome P450"/>
    <property type="match status" value="1"/>
</dbReference>
<dbReference type="PANTHER" id="PTHR47582:SF1">
    <property type="entry name" value="P450, PUTATIVE (EUROFUNG)-RELATED"/>
    <property type="match status" value="1"/>
</dbReference>
<keyword evidence="8" id="KW-0472">Membrane</keyword>
<evidence type="ECO:0000256" key="3">
    <source>
        <dbReference type="ARBA" id="ARBA00022723"/>
    </source>
</evidence>
<dbReference type="EMBL" id="JAULSR010000002">
    <property type="protein sequence ID" value="KAK0630505.1"/>
    <property type="molecule type" value="Genomic_DNA"/>
</dbReference>
<dbReference type="CDD" id="cd11040">
    <property type="entry name" value="CYP7_CYP8-like"/>
    <property type="match status" value="1"/>
</dbReference>
<dbReference type="GO" id="GO:0016705">
    <property type="term" value="F:oxidoreductase activity, acting on paired donors, with incorporation or reduction of molecular oxygen"/>
    <property type="evidence" value="ECO:0007669"/>
    <property type="project" value="InterPro"/>
</dbReference>
<protein>
    <submittedName>
        <fullName evidence="9">Cytochrome P450</fullName>
    </submittedName>
</protein>
<evidence type="ECO:0000256" key="1">
    <source>
        <dbReference type="ARBA" id="ARBA00001971"/>
    </source>
</evidence>
<evidence type="ECO:0000256" key="7">
    <source>
        <dbReference type="RuleBase" id="RU000461"/>
    </source>
</evidence>
<feature type="transmembrane region" description="Helical" evidence="8">
    <location>
        <begin position="12"/>
        <end position="32"/>
    </location>
</feature>
<comment type="caution">
    <text evidence="9">The sequence shown here is derived from an EMBL/GenBank/DDBJ whole genome shotgun (WGS) entry which is preliminary data.</text>
</comment>
<dbReference type="PANTHER" id="PTHR47582">
    <property type="entry name" value="P450, PUTATIVE (EUROFUNG)-RELATED"/>
    <property type="match status" value="1"/>
</dbReference>
<dbReference type="InterPro" id="IPR036396">
    <property type="entry name" value="Cyt_P450_sf"/>
</dbReference>
<keyword evidence="10" id="KW-1185">Reference proteome</keyword>
<dbReference type="Gene3D" id="1.10.630.10">
    <property type="entry name" value="Cytochrome P450"/>
    <property type="match status" value="1"/>
</dbReference>
<gene>
    <name evidence="9" type="ORF">B0T17DRAFT_506974</name>
</gene>
<comment type="similarity">
    <text evidence="2 7">Belongs to the cytochrome P450 family.</text>
</comment>
<evidence type="ECO:0000256" key="4">
    <source>
        <dbReference type="ARBA" id="ARBA00023004"/>
    </source>
</evidence>
<sequence length="582" mass="64350">MSDQASEDAVSLAELLETGIAALKGLIPLIWLQSKIPPIQFLIGGVVVLLATFLFTISPPHNPAEPPIIKPRVPVIGHLIGLLRSQVNYFSDLHTKSHLPIATLPIGHRKLYVIFDASLQQAALKARDMDAQSFMVDFVPRIFGIRQGTIDRLLGRDGVHPNIMADMEHVFKVALSGDNLNHLAGTTLGTMADTLNGIDEKTGLDVPNLFLWIQGLVGRATAKALWGKEHNPYRDEDVLDAQWEFESNMGPLVLGVLPRLIARKAYLARKKIQSALIPYYRSSFDQRDASVSEFVRARSQLLRKYDLPVDELAKNEVSITLVATTNALSTLYWCIAETWVRPDVLAEIRTEAWRAVVAPLLEKQQSEDGDTATKDSTSTNLAPGNISEITITAGPSLESKCPLLASCFRESIRLASQIVTARRVLKDTLISGADKRTYLLKAETNVMMPAKVVHRDVATWGDDAEEFNARRFLAIQGQGVRFENSTGNTEADRQQRNMKAAFVPFGGGKHLCPGRHFAFTENLAFMAALALGFEIDGLQRERLRMGDSKRGETAKPLPGMEGGPVALRKRRGWEGVKWEFVC</sequence>
<dbReference type="GO" id="GO:0005506">
    <property type="term" value="F:iron ion binding"/>
    <property type="evidence" value="ECO:0007669"/>
    <property type="project" value="InterPro"/>
</dbReference>
<evidence type="ECO:0000256" key="5">
    <source>
        <dbReference type="ARBA" id="ARBA00023033"/>
    </source>
</evidence>
<comment type="cofactor">
    <cofactor evidence="1 6">
        <name>heme</name>
        <dbReference type="ChEBI" id="CHEBI:30413"/>
    </cofactor>
</comment>
<keyword evidence="7" id="KW-0560">Oxidoreductase</keyword>
<dbReference type="PRINTS" id="PR00465">
    <property type="entry name" value="EP450IV"/>
</dbReference>
<feature type="transmembrane region" description="Helical" evidence="8">
    <location>
        <begin position="39"/>
        <end position="57"/>
    </location>
</feature>
<dbReference type="InterPro" id="IPR001128">
    <property type="entry name" value="Cyt_P450"/>
</dbReference>